<feature type="domain" description="DUF8040" evidence="1">
    <location>
        <begin position="1"/>
        <end position="49"/>
    </location>
</feature>
<dbReference type="InterPro" id="IPR058353">
    <property type="entry name" value="DUF8040"/>
</dbReference>
<gene>
    <name evidence="2" type="ORF">Dsin_012311</name>
</gene>
<organism evidence="2 3">
    <name type="scientific">Dipteronia sinensis</name>
    <dbReference type="NCBI Taxonomy" id="43782"/>
    <lineage>
        <taxon>Eukaryota</taxon>
        <taxon>Viridiplantae</taxon>
        <taxon>Streptophyta</taxon>
        <taxon>Embryophyta</taxon>
        <taxon>Tracheophyta</taxon>
        <taxon>Spermatophyta</taxon>
        <taxon>Magnoliopsida</taxon>
        <taxon>eudicotyledons</taxon>
        <taxon>Gunneridae</taxon>
        <taxon>Pentapetalae</taxon>
        <taxon>rosids</taxon>
        <taxon>malvids</taxon>
        <taxon>Sapindales</taxon>
        <taxon>Sapindaceae</taxon>
        <taxon>Hippocastanoideae</taxon>
        <taxon>Acereae</taxon>
        <taxon>Dipteronia</taxon>
    </lineage>
</organism>
<sequence>MDRNAFAMLCNLLKTRGGLLDDGNATIDEQIATFVNILAHHNKNRSIQGSATDSRVLRDAITRHNGLKVPFGNIDMSERRNWTLEEEDVMINILEGTVSDDGKCDTVSFRSYTRSRSLQRCEKN</sequence>
<dbReference type="Pfam" id="PF26138">
    <property type="entry name" value="DUF8040"/>
    <property type="match status" value="1"/>
</dbReference>
<dbReference type="EMBL" id="JANJYJ010000004">
    <property type="protein sequence ID" value="KAK3218341.1"/>
    <property type="molecule type" value="Genomic_DNA"/>
</dbReference>
<evidence type="ECO:0000313" key="3">
    <source>
        <dbReference type="Proteomes" id="UP001281410"/>
    </source>
</evidence>
<evidence type="ECO:0000313" key="2">
    <source>
        <dbReference type="EMBL" id="KAK3218341.1"/>
    </source>
</evidence>
<name>A0AAE0AI15_9ROSI</name>
<reference evidence="2" key="1">
    <citation type="journal article" date="2023" name="Plant J.">
        <title>Genome sequences and population genomics provide insights into the demographic history, inbreeding, and mutation load of two 'living fossil' tree species of Dipteronia.</title>
        <authorList>
            <person name="Feng Y."/>
            <person name="Comes H.P."/>
            <person name="Chen J."/>
            <person name="Zhu S."/>
            <person name="Lu R."/>
            <person name="Zhang X."/>
            <person name="Li P."/>
            <person name="Qiu J."/>
            <person name="Olsen K.M."/>
            <person name="Qiu Y."/>
        </authorList>
    </citation>
    <scope>NUCLEOTIDE SEQUENCE</scope>
    <source>
        <strain evidence="2">NBL</strain>
    </source>
</reference>
<accession>A0AAE0AI15</accession>
<proteinExistence type="predicted"/>
<protein>
    <recommendedName>
        <fullName evidence="1">DUF8040 domain-containing protein</fullName>
    </recommendedName>
</protein>
<keyword evidence="3" id="KW-1185">Reference proteome</keyword>
<dbReference type="Proteomes" id="UP001281410">
    <property type="component" value="Unassembled WGS sequence"/>
</dbReference>
<evidence type="ECO:0000259" key="1">
    <source>
        <dbReference type="Pfam" id="PF26138"/>
    </source>
</evidence>
<comment type="caution">
    <text evidence="2">The sequence shown here is derived from an EMBL/GenBank/DDBJ whole genome shotgun (WGS) entry which is preliminary data.</text>
</comment>
<dbReference type="AlphaFoldDB" id="A0AAE0AI15"/>